<gene>
    <name evidence="10" type="ORF">LODBEIA_P15730</name>
</gene>
<feature type="transmembrane region" description="Helical" evidence="8">
    <location>
        <begin position="106"/>
        <end position="123"/>
    </location>
</feature>
<dbReference type="InterPro" id="IPR036259">
    <property type="entry name" value="MFS_trans_sf"/>
</dbReference>
<feature type="transmembrane region" description="Helical" evidence="8">
    <location>
        <begin position="396"/>
        <end position="422"/>
    </location>
</feature>
<feature type="compositionally biased region" description="Basic and acidic residues" evidence="7">
    <location>
        <begin position="7"/>
        <end position="23"/>
    </location>
</feature>
<keyword evidence="4 8" id="KW-1133">Transmembrane helix</keyword>
<feature type="transmembrane region" description="Helical" evidence="8">
    <location>
        <begin position="369"/>
        <end position="390"/>
    </location>
</feature>
<protein>
    <recommendedName>
        <fullName evidence="9">Major facilitator superfamily (MFS) profile domain-containing protein</fullName>
    </recommendedName>
</protein>
<dbReference type="EMBL" id="OZ022406">
    <property type="protein sequence ID" value="CAK9437187.1"/>
    <property type="molecule type" value="Genomic_DNA"/>
</dbReference>
<dbReference type="PANTHER" id="PTHR23502:SF51">
    <property type="entry name" value="QUINIDINE RESISTANCE PROTEIN 1-RELATED"/>
    <property type="match status" value="1"/>
</dbReference>
<evidence type="ECO:0000313" key="11">
    <source>
        <dbReference type="Proteomes" id="UP001497383"/>
    </source>
</evidence>
<dbReference type="Gene3D" id="1.20.1250.20">
    <property type="entry name" value="MFS general substrate transporter like domains"/>
    <property type="match status" value="1"/>
</dbReference>
<feature type="transmembrane region" description="Helical" evidence="8">
    <location>
        <begin position="75"/>
        <end position="94"/>
    </location>
</feature>
<evidence type="ECO:0000256" key="1">
    <source>
        <dbReference type="ARBA" id="ARBA00004141"/>
    </source>
</evidence>
<keyword evidence="5 8" id="KW-0472">Membrane</keyword>
<organism evidence="10 11">
    <name type="scientific">Lodderomyces beijingensis</name>
    <dbReference type="NCBI Taxonomy" id="1775926"/>
    <lineage>
        <taxon>Eukaryota</taxon>
        <taxon>Fungi</taxon>
        <taxon>Dikarya</taxon>
        <taxon>Ascomycota</taxon>
        <taxon>Saccharomycotina</taxon>
        <taxon>Pichiomycetes</taxon>
        <taxon>Debaryomycetaceae</taxon>
        <taxon>Candida/Lodderomyces clade</taxon>
        <taxon>Lodderomyces</taxon>
    </lineage>
</organism>
<evidence type="ECO:0000256" key="8">
    <source>
        <dbReference type="SAM" id="Phobius"/>
    </source>
</evidence>
<feature type="region of interest" description="Disordered" evidence="7">
    <location>
        <begin position="1"/>
        <end position="23"/>
    </location>
</feature>
<feature type="transmembrane region" description="Helical" evidence="8">
    <location>
        <begin position="197"/>
        <end position="217"/>
    </location>
</feature>
<evidence type="ECO:0000256" key="3">
    <source>
        <dbReference type="ARBA" id="ARBA00022692"/>
    </source>
</evidence>
<evidence type="ECO:0000259" key="9">
    <source>
        <dbReference type="PROSITE" id="PS50850"/>
    </source>
</evidence>
<feature type="transmembrane region" description="Helical" evidence="8">
    <location>
        <begin position="164"/>
        <end position="191"/>
    </location>
</feature>
<feature type="transmembrane region" description="Helical" evidence="8">
    <location>
        <begin position="277"/>
        <end position="298"/>
    </location>
</feature>
<dbReference type="SUPFAM" id="SSF103473">
    <property type="entry name" value="MFS general substrate transporter"/>
    <property type="match status" value="1"/>
</dbReference>
<feature type="transmembrane region" description="Helical" evidence="8">
    <location>
        <begin position="318"/>
        <end position="340"/>
    </location>
</feature>
<feature type="transmembrane region" description="Helical" evidence="8">
    <location>
        <begin position="39"/>
        <end position="60"/>
    </location>
</feature>
<dbReference type="GeneID" id="92206769"/>
<dbReference type="PANTHER" id="PTHR23502">
    <property type="entry name" value="MAJOR FACILITATOR SUPERFAMILY"/>
    <property type="match status" value="1"/>
</dbReference>
<evidence type="ECO:0000256" key="6">
    <source>
        <dbReference type="ARBA" id="ARBA00038347"/>
    </source>
</evidence>
<dbReference type="InterPro" id="IPR020846">
    <property type="entry name" value="MFS_dom"/>
</dbReference>
<feature type="transmembrane region" description="Helical" evidence="8">
    <location>
        <begin position="463"/>
        <end position="483"/>
    </location>
</feature>
<feature type="transmembrane region" description="Helical" evidence="8">
    <location>
        <begin position="434"/>
        <end position="451"/>
    </location>
</feature>
<keyword evidence="11" id="KW-1185">Reference proteome</keyword>
<name>A0ABP0ZGR8_9ASCO</name>
<evidence type="ECO:0000256" key="7">
    <source>
        <dbReference type="SAM" id="MobiDB-lite"/>
    </source>
</evidence>
<dbReference type="InterPro" id="IPR011701">
    <property type="entry name" value="MFS"/>
</dbReference>
<keyword evidence="2" id="KW-0813">Transport</keyword>
<evidence type="ECO:0000256" key="5">
    <source>
        <dbReference type="ARBA" id="ARBA00023136"/>
    </source>
</evidence>
<feature type="domain" description="Major facilitator superfamily (MFS) profile" evidence="9">
    <location>
        <begin position="41"/>
        <end position="486"/>
    </location>
</feature>
<feature type="transmembrane region" description="Helical" evidence="8">
    <location>
        <begin position="129"/>
        <end position="152"/>
    </location>
</feature>
<comment type="subcellular location">
    <subcellularLocation>
        <location evidence="1">Membrane</location>
        <topology evidence="1">Multi-pass membrane protein</topology>
    </subcellularLocation>
</comment>
<reference evidence="10 11" key="1">
    <citation type="submission" date="2024-03" db="EMBL/GenBank/DDBJ databases">
        <authorList>
            <person name="Brejova B."/>
        </authorList>
    </citation>
    <scope>NUCLEOTIDE SEQUENCE [LARGE SCALE GENOMIC DNA]</scope>
    <source>
        <strain evidence="10 11">CBS 14171</strain>
    </source>
</reference>
<comment type="similarity">
    <text evidence="6">Belongs to the major facilitator superfamily. CAR1 family.</text>
</comment>
<proteinExistence type="inferred from homology"/>
<accession>A0ABP0ZGR8</accession>
<evidence type="ECO:0000256" key="2">
    <source>
        <dbReference type="ARBA" id="ARBA00022448"/>
    </source>
</evidence>
<dbReference type="Pfam" id="PF07690">
    <property type="entry name" value="MFS_1"/>
    <property type="match status" value="1"/>
</dbReference>
<keyword evidence="3 8" id="KW-0812">Transmembrane</keyword>
<evidence type="ECO:0000256" key="4">
    <source>
        <dbReference type="ARBA" id="ARBA00022989"/>
    </source>
</evidence>
<dbReference type="Proteomes" id="UP001497383">
    <property type="component" value="Chromosome 2"/>
</dbReference>
<dbReference type="RefSeq" id="XP_066828511.1">
    <property type="nucleotide sequence ID" value="XM_066971476.1"/>
</dbReference>
<dbReference type="PROSITE" id="PS50850">
    <property type="entry name" value="MFS"/>
    <property type="match status" value="1"/>
</dbReference>
<evidence type="ECO:0000313" key="10">
    <source>
        <dbReference type="EMBL" id="CAK9437187.1"/>
    </source>
</evidence>
<sequence>MNNTPLEDGKSEKENTPSLTKERTHKEVPYTIFERNEKLLLISILSMIGFWSTSSSPIYFPALPTLTKYFHTSTSIMNISVVVYLICQGLAPTVSSNLADYFGKRPVLLASLVIYIASCVALSQTNVFWLLAVLRCIQAAGIAPVIAISSGVSGDVCTRENRGTMVGAVSGIQLVGNGIGGLLGAALISGFGTWRSIFVYLAIGGGATLIAAVLLLAETSRKIVGNGTVMPKSIINRALLIYWPFFKKKMTNDVCTISPREPFDILGPWKILAKKEIFLTLLPSGMHFAAWTIMQASISTELEGPKYNYGVMRVGLIYLPQGIACLVGSLIVGKCMDLYYKYRRDLYDKKMEDVPIDHRPPLNIIETRLTLTVVPAALMIIGLVIFGWCIQFRRHIVSIIISSSLIAFSSTLFISICTTILVDLYPSQGSASASCLNLVRCWLAALFTGVLDNMISSLDLGGTYTLVAGLCLITDACLVYVLYSANQKNKKFPSRESTKVHSRANSLIDVRQ</sequence>